<dbReference type="EMBL" id="GL877448">
    <property type="protein sequence ID" value="ELA46380.1"/>
    <property type="molecule type" value="Genomic_DNA"/>
</dbReference>
<evidence type="ECO:0000313" key="3">
    <source>
        <dbReference type="EMBL" id="ELA46380.1"/>
    </source>
</evidence>
<dbReference type="OrthoDB" id="10401724at2759"/>
<feature type="transmembrane region" description="Helical" evidence="1">
    <location>
        <begin position="12"/>
        <end position="30"/>
    </location>
</feature>
<dbReference type="GO" id="GO:0080120">
    <property type="term" value="P:CAAX-box protein maturation"/>
    <property type="evidence" value="ECO:0007669"/>
    <property type="project" value="UniProtKB-ARBA"/>
</dbReference>
<gene>
    <name evidence="3" type="ORF">VCUG_02144</name>
</gene>
<dbReference type="GO" id="GO:0004175">
    <property type="term" value="F:endopeptidase activity"/>
    <property type="evidence" value="ECO:0007669"/>
    <property type="project" value="UniProtKB-ARBA"/>
</dbReference>
<reference evidence="4" key="1">
    <citation type="submission" date="2011-03" db="EMBL/GenBank/DDBJ databases">
        <title>The genome sequence of Vavraia culicis strain floridensis.</title>
        <authorList>
            <consortium name="The Broad Institute Genome Sequencing Platform"/>
            <person name="Cuomo C."/>
            <person name="Becnel J."/>
            <person name="Sanscrainte N."/>
            <person name="Young S.K."/>
            <person name="Zeng Q."/>
            <person name="Gargeya S."/>
            <person name="Fitzgerald M."/>
            <person name="Haas B."/>
            <person name="Abouelleil A."/>
            <person name="Alvarado L."/>
            <person name="Arachchi H.M."/>
            <person name="Berlin A."/>
            <person name="Chapman S.B."/>
            <person name="Gearin G."/>
            <person name="Goldberg J."/>
            <person name="Griggs A."/>
            <person name="Gujja S."/>
            <person name="Hansen M."/>
            <person name="Heiman D."/>
            <person name="Howarth C."/>
            <person name="Larimer J."/>
            <person name="Lui A."/>
            <person name="MacDonald P.J.P."/>
            <person name="McCowen C."/>
            <person name="Montmayeur A."/>
            <person name="Murphy C."/>
            <person name="Neiman D."/>
            <person name="Pearson M."/>
            <person name="Priest M."/>
            <person name="Roberts A."/>
            <person name="Saif S."/>
            <person name="Shea T."/>
            <person name="Sisk P."/>
            <person name="Stolte C."/>
            <person name="Sykes S."/>
            <person name="Wortman J."/>
            <person name="Nusbaum C."/>
            <person name="Birren B."/>
        </authorList>
    </citation>
    <scope>NUCLEOTIDE SEQUENCE [LARGE SCALE GENOMIC DNA]</scope>
    <source>
        <strain evidence="4">floridensis</strain>
    </source>
</reference>
<keyword evidence="1" id="KW-0472">Membrane</keyword>
<feature type="transmembrane region" description="Helical" evidence="1">
    <location>
        <begin position="214"/>
        <end position="238"/>
    </location>
</feature>
<sequence length="291" mass="34260">MSFSFSHCVSMRITLSVIAGLFLVITYYGLKYYQTRCIELHNLKLSSMEYDTCVKVNIFLESFYAIFLFITNCKYLLNQVVIFYHNRYKSMLVMFSYFLLLALNLKYSVVDRDLTRRSFLRDVILYPLFEEFFFRHVFFQNLTYGMVGIERVWIDKERHGGSRTDIRNTPHVHDENEEIAHEHTNRAAAKNGIIHRKETIKDLNIYTVFETAEITFLMVLFYLIIISSVLFATAHYFYEVIIINDYIYRLISGILYTIFVDVTHNLVVSLVCHSVHNLAVLLCWNKAGVSS</sequence>
<accession>L2GTH2</accession>
<feature type="domain" description="CAAX prenyl protease 2/Lysostaphin resistance protein A-like" evidence="2">
    <location>
        <begin position="222"/>
        <end position="278"/>
    </location>
</feature>
<organism evidence="3 4">
    <name type="scientific">Vavraia culicis (isolate floridensis)</name>
    <name type="common">Microsporidian parasite</name>
    <dbReference type="NCBI Taxonomy" id="948595"/>
    <lineage>
        <taxon>Eukaryota</taxon>
        <taxon>Fungi</taxon>
        <taxon>Fungi incertae sedis</taxon>
        <taxon>Microsporidia</taxon>
        <taxon>Pleistophoridae</taxon>
        <taxon>Vavraia</taxon>
    </lineage>
</organism>
<keyword evidence="1" id="KW-0812">Transmembrane</keyword>
<dbReference type="RefSeq" id="XP_008075157.1">
    <property type="nucleotide sequence ID" value="XM_008076966.1"/>
</dbReference>
<dbReference type="OMA" id="ESFYAIF"/>
<feature type="transmembrane region" description="Helical" evidence="1">
    <location>
        <begin position="250"/>
        <end position="271"/>
    </location>
</feature>
<name>L2GTH2_VAVCU</name>
<dbReference type="InParanoid" id="L2GTH2"/>
<keyword evidence="1" id="KW-1133">Transmembrane helix</keyword>
<dbReference type="Proteomes" id="UP000011081">
    <property type="component" value="Unassembled WGS sequence"/>
</dbReference>
<dbReference type="HOGENOM" id="CLU_957125_0_0_1"/>
<dbReference type="AlphaFoldDB" id="L2GTH2"/>
<dbReference type="Pfam" id="PF02517">
    <property type="entry name" value="Rce1-like"/>
    <property type="match status" value="1"/>
</dbReference>
<feature type="transmembrane region" description="Helical" evidence="1">
    <location>
        <begin position="91"/>
        <end position="110"/>
    </location>
</feature>
<evidence type="ECO:0000256" key="1">
    <source>
        <dbReference type="SAM" id="Phobius"/>
    </source>
</evidence>
<dbReference type="GeneID" id="19880011"/>
<proteinExistence type="predicted"/>
<dbReference type="VEuPathDB" id="MicrosporidiaDB:VCUG_02144"/>
<dbReference type="InterPro" id="IPR003675">
    <property type="entry name" value="Rce1/LyrA-like_dom"/>
</dbReference>
<evidence type="ECO:0000313" key="4">
    <source>
        <dbReference type="Proteomes" id="UP000011081"/>
    </source>
</evidence>
<evidence type="ECO:0000259" key="2">
    <source>
        <dbReference type="Pfam" id="PF02517"/>
    </source>
</evidence>
<keyword evidence="4" id="KW-1185">Reference proteome</keyword>
<protein>
    <recommendedName>
        <fullName evidence="2">CAAX prenyl protease 2/Lysostaphin resistance protein A-like domain-containing protein</fullName>
    </recommendedName>
</protein>